<dbReference type="NCBIfam" id="TIGR01444">
    <property type="entry name" value="fkbM_fam"/>
    <property type="match status" value="1"/>
</dbReference>
<organism evidence="2 3">
    <name type="scientific">Brevibacillus borstelensis AK1</name>
    <dbReference type="NCBI Taxonomy" id="1300222"/>
    <lineage>
        <taxon>Bacteria</taxon>
        <taxon>Bacillati</taxon>
        <taxon>Bacillota</taxon>
        <taxon>Bacilli</taxon>
        <taxon>Bacillales</taxon>
        <taxon>Paenibacillaceae</taxon>
        <taxon>Brevibacillus</taxon>
    </lineage>
</organism>
<comment type="caution">
    <text evidence="2">The sequence shown here is derived from an EMBL/GenBank/DDBJ whole genome shotgun (WGS) entry which is preliminary data.</text>
</comment>
<name>M8E2A4_9BACL</name>
<keyword evidence="2" id="KW-0808">Transferase</keyword>
<keyword evidence="3" id="KW-1185">Reference proteome</keyword>
<accession>M8E2A4</accession>
<dbReference type="Pfam" id="PF05050">
    <property type="entry name" value="Methyltransf_21"/>
    <property type="match status" value="1"/>
</dbReference>
<keyword evidence="2" id="KW-0489">Methyltransferase</keyword>
<dbReference type="PATRIC" id="fig|1300222.3.peg.1094"/>
<reference evidence="2 3" key="1">
    <citation type="submission" date="2013-03" db="EMBL/GenBank/DDBJ databases">
        <title>Assembly of a new bacterial strain Brevibacillus borstelensis AK1.</title>
        <authorList>
            <person name="Rajan I."/>
            <person name="PoliReddy D."/>
            <person name="Sugumar T."/>
            <person name="Rathinam K."/>
            <person name="Alqarawi S."/>
            <person name="Khalil A.B."/>
            <person name="Sivakumar N."/>
        </authorList>
    </citation>
    <scope>NUCLEOTIDE SEQUENCE [LARGE SCALE GENOMIC DNA]</scope>
    <source>
        <strain evidence="2 3">AK1</strain>
    </source>
</reference>
<dbReference type="InterPro" id="IPR029063">
    <property type="entry name" value="SAM-dependent_MTases_sf"/>
</dbReference>
<dbReference type="EMBL" id="APBN01000002">
    <property type="protein sequence ID" value="EMT53411.1"/>
    <property type="molecule type" value="Genomic_DNA"/>
</dbReference>
<protein>
    <submittedName>
        <fullName evidence="2">Methyltransferase FkbM</fullName>
    </submittedName>
</protein>
<dbReference type="InterPro" id="IPR052514">
    <property type="entry name" value="SAM-dependent_MTase"/>
</dbReference>
<dbReference type="Proteomes" id="UP000012081">
    <property type="component" value="Unassembled WGS sequence"/>
</dbReference>
<dbReference type="GO" id="GO:0032259">
    <property type="term" value="P:methylation"/>
    <property type="evidence" value="ECO:0007669"/>
    <property type="project" value="UniProtKB-KW"/>
</dbReference>
<feature type="domain" description="Methyltransferase FkbM" evidence="1">
    <location>
        <begin position="39"/>
        <end position="202"/>
    </location>
</feature>
<dbReference type="RefSeq" id="WP_003386873.1">
    <property type="nucleotide sequence ID" value="NZ_APBN01000002.1"/>
</dbReference>
<gene>
    <name evidence="2" type="ORF">I532_05345</name>
</gene>
<dbReference type="GO" id="GO:0008168">
    <property type="term" value="F:methyltransferase activity"/>
    <property type="evidence" value="ECO:0007669"/>
    <property type="project" value="UniProtKB-KW"/>
</dbReference>
<dbReference type="AlphaFoldDB" id="M8E2A4"/>
<sequence length="234" mass="26191">MFLDSRDPVNVVIMLVGYWEEWLTNAFMSVIKPGMTVVDIGAHHGYYSLLAGMLVGPTGSVYSFEPNPFHHKNFLKSVSINGMYGRVKLNKVMLSDSRGQTEICTSGEGGTSIEFQGLGEMTGNTCMTVEKGILTDYLPNLKADVIKIDIDGSEPLIMDSLCEVIDHNPGILIFMEYCPKIWPVSYEPMSVLRRFTDRGFRFHILHDDGRIVETNIAELAAHSAVEHLDLLLFR</sequence>
<evidence type="ECO:0000313" key="3">
    <source>
        <dbReference type="Proteomes" id="UP000012081"/>
    </source>
</evidence>
<evidence type="ECO:0000259" key="1">
    <source>
        <dbReference type="Pfam" id="PF05050"/>
    </source>
</evidence>
<proteinExistence type="predicted"/>
<dbReference type="STRING" id="1300222.I532_05345"/>
<evidence type="ECO:0000313" key="2">
    <source>
        <dbReference type="EMBL" id="EMT53411.1"/>
    </source>
</evidence>
<dbReference type="PANTHER" id="PTHR34203:SF15">
    <property type="entry name" value="SLL1173 PROTEIN"/>
    <property type="match status" value="1"/>
</dbReference>
<dbReference type="Gene3D" id="3.40.50.150">
    <property type="entry name" value="Vaccinia Virus protein VP39"/>
    <property type="match status" value="1"/>
</dbReference>
<dbReference type="PANTHER" id="PTHR34203">
    <property type="entry name" value="METHYLTRANSFERASE, FKBM FAMILY PROTEIN"/>
    <property type="match status" value="1"/>
</dbReference>
<dbReference type="SUPFAM" id="SSF53335">
    <property type="entry name" value="S-adenosyl-L-methionine-dependent methyltransferases"/>
    <property type="match status" value="1"/>
</dbReference>
<dbReference type="InterPro" id="IPR006342">
    <property type="entry name" value="FkbM_mtfrase"/>
</dbReference>